<dbReference type="EMBL" id="MEIS01000126">
    <property type="protein sequence ID" value="PIT52843.1"/>
    <property type="molecule type" value="Genomic_DNA"/>
</dbReference>
<dbReference type="Proteomes" id="UP000229434">
    <property type="component" value="Unassembled WGS sequence"/>
</dbReference>
<feature type="chain" id="PRO_5014608361" evidence="1">
    <location>
        <begin position="20"/>
        <end position="89"/>
    </location>
</feature>
<sequence>MKKLLLALFSSCTSSNVCAENPQLQYIKAMYQESVKLKNRKTNNNPDYYLKYFNRNLKQIYARNKKYSQITEGTACIDYDFYHRHIKKH</sequence>
<comment type="caution">
    <text evidence="2">The sequence shown here is derived from an EMBL/GenBank/DDBJ whole genome shotgun (WGS) entry which is preliminary data.</text>
</comment>
<keyword evidence="1" id="KW-0732">Signal</keyword>
<protein>
    <submittedName>
        <fullName evidence="2">Uncharacterized protein</fullName>
    </submittedName>
</protein>
<gene>
    <name evidence="2" type="ORF">BHC49_11205</name>
</gene>
<feature type="signal peptide" evidence="1">
    <location>
        <begin position="1"/>
        <end position="19"/>
    </location>
</feature>
<proteinExistence type="predicted"/>
<reference evidence="2 3" key="1">
    <citation type="journal article" date="2017" name="MBio">
        <title>Type VI secretion-mediated competition in the bee gut microbiome.</title>
        <authorList>
            <person name="Steele M.I."/>
            <person name="Kwong W.K."/>
            <person name="Powell J.E."/>
            <person name="Whiteley M."/>
            <person name="Moran N.A."/>
        </authorList>
    </citation>
    <scope>NUCLEOTIDE SEQUENCE [LARGE SCALE GENOMIC DNA]</scope>
    <source>
        <strain evidence="2 3">Nev3CBA3</strain>
    </source>
</reference>
<organism evidence="2 3">
    <name type="scientific">Snodgrassella alvi</name>
    <dbReference type="NCBI Taxonomy" id="1196083"/>
    <lineage>
        <taxon>Bacteria</taxon>
        <taxon>Pseudomonadati</taxon>
        <taxon>Pseudomonadota</taxon>
        <taxon>Betaproteobacteria</taxon>
        <taxon>Neisseriales</taxon>
        <taxon>Neisseriaceae</taxon>
        <taxon>Snodgrassella</taxon>
    </lineage>
</organism>
<evidence type="ECO:0000256" key="1">
    <source>
        <dbReference type="SAM" id="SignalP"/>
    </source>
</evidence>
<accession>A0A2N9XU01</accession>
<evidence type="ECO:0000313" key="2">
    <source>
        <dbReference type="EMBL" id="PIT52843.1"/>
    </source>
</evidence>
<dbReference type="AlphaFoldDB" id="A0A2N9XU01"/>
<dbReference type="RefSeq" id="WP_100138296.1">
    <property type="nucleotide sequence ID" value="NZ_MEIS01000126.1"/>
</dbReference>
<evidence type="ECO:0000313" key="3">
    <source>
        <dbReference type="Proteomes" id="UP000229434"/>
    </source>
</evidence>
<name>A0A2N9XU01_9NEIS</name>